<dbReference type="WBParaSite" id="EVEC_0000616901-mRNA-1">
    <property type="protein sequence ID" value="EVEC_0000616901-mRNA-1"/>
    <property type="gene ID" value="EVEC_0000616901"/>
</dbReference>
<dbReference type="AlphaFoldDB" id="A0A0N4V7A6"/>
<dbReference type="PANTHER" id="PTHR21386:SF0">
    <property type="entry name" value="PROTEIN INSCUTEABLE HOMOLOG"/>
    <property type="match status" value="1"/>
</dbReference>
<evidence type="ECO:0000313" key="4">
    <source>
        <dbReference type="Proteomes" id="UP000274131"/>
    </source>
</evidence>
<evidence type="ECO:0000313" key="5">
    <source>
        <dbReference type="WBParaSite" id="EVEC_0000616901-mRNA-1"/>
    </source>
</evidence>
<accession>A0A0N4V7A6</accession>
<dbReference type="PANTHER" id="PTHR21386">
    <property type="entry name" value="INSCUTEABLE"/>
    <property type="match status" value="1"/>
</dbReference>
<keyword evidence="4" id="KW-1185">Reference proteome</keyword>
<dbReference type="Proteomes" id="UP000274131">
    <property type="component" value="Unassembled WGS sequence"/>
</dbReference>
<dbReference type="GO" id="GO:0045179">
    <property type="term" value="C:apical cortex"/>
    <property type="evidence" value="ECO:0007669"/>
    <property type="project" value="TreeGrafter"/>
</dbReference>
<feature type="region of interest" description="Disordered" evidence="1">
    <location>
        <begin position="152"/>
        <end position="171"/>
    </location>
</feature>
<organism evidence="5">
    <name type="scientific">Enterobius vermicularis</name>
    <name type="common">Human pinworm</name>
    <dbReference type="NCBI Taxonomy" id="51028"/>
    <lineage>
        <taxon>Eukaryota</taxon>
        <taxon>Metazoa</taxon>
        <taxon>Ecdysozoa</taxon>
        <taxon>Nematoda</taxon>
        <taxon>Chromadorea</taxon>
        <taxon>Rhabditida</taxon>
        <taxon>Spirurina</taxon>
        <taxon>Oxyuridomorpha</taxon>
        <taxon>Oxyuroidea</taxon>
        <taxon>Oxyuridae</taxon>
        <taxon>Enterobius</taxon>
    </lineage>
</organism>
<feature type="region of interest" description="Disordered" evidence="1">
    <location>
        <begin position="315"/>
        <end position="381"/>
    </location>
</feature>
<dbReference type="GO" id="GO:0008093">
    <property type="term" value="F:cytoskeletal anchor activity"/>
    <property type="evidence" value="ECO:0007669"/>
    <property type="project" value="TreeGrafter"/>
</dbReference>
<dbReference type="InterPro" id="IPR045789">
    <property type="entry name" value="Insc_C"/>
</dbReference>
<feature type="compositionally biased region" description="Low complexity" evidence="1">
    <location>
        <begin position="239"/>
        <end position="249"/>
    </location>
</feature>
<dbReference type="SUPFAM" id="SSF48371">
    <property type="entry name" value="ARM repeat"/>
    <property type="match status" value="1"/>
</dbReference>
<dbReference type="STRING" id="51028.A0A0N4V7A6"/>
<reference evidence="3 4" key="2">
    <citation type="submission" date="2018-10" db="EMBL/GenBank/DDBJ databases">
        <authorList>
            <consortium name="Pathogen Informatics"/>
        </authorList>
    </citation>
    <scope>NUCLEOTIDE SEQUENCE [LARGE SCALE GENOMIC DNA]</scope>
</reference>
<gene>
    <name evidence="3" type="ORF">EVEC_LOCUS5780</name>
</gene>
<dbReference type="Gene3D" id="1.25.10.10">
    <property type="entry name" value="Leucine-rich Repeat Variant"/>
    <property type="match status" value="1"/>
</dbReference>
<dbReference type="InterPro" id="IPR016024">
    <property type="entry name" value="ARM-type_fold"/>
</dbReference>
<protein>
    <submittedName>
        <fullName evidence="5">Insc_C domain-containing protein</fullName>
    </submittedName>
</protein>
<dbReference type="Pfam" id="PF19427">
    <property type="entry name" value="Insc_C"/>
    <property type="match status" value="1"/>
</dbReference>
<dbReference type="InterPro" id="IPR011989">
    <property type="entry name" value="ARM-like"/>
</dbReference>
<sequence length="801" mass="88394">MKPPAKPQRFIARMTSAEKTYVMTANSHDFQSPLTSSCDQDCRYKSTISLSSTKDEECSTNDLEVATLTAISNSTTHGTQTDDEFLHIQEETNNDARRNSHHFERIRVRGIQIPSSPTYYSVFSNSASLNTSANSVAVSQISDYDSLPTISQFRDSSPGSSHLRRISSLRSSQPYSSIKQANLNRKARHSTIAQIGNYASTEPLWKMICSECGKRSDSQMSNVTQSTMYESNLTLQEPSSSRRQSSTASIFVKREPPLDTPLMSQSWNGCSNISNGFLAETSDRRCWRNRGSPPPYSQLRIVQCGNRMTSQVMVNQSPQVGRKASGPLKTGSEFIRQRYPPVEPSTSGTYSAKSVDSLSNSSVDSGQGSGELSSHGHSSKEVLDGSYDVVNQRNLPSYARMANAMDQILRMSTSVYTLLNLPRDRITSRDLIAKTNILVHIVESSPSASFLPTENLNKIKQMVKELQAEYKRSNRPIFITNFFGATLRKLLREILLLFTKIISRYLLDCTNKDRLLVIALEHLIHIMLFGEEMRLEAIRCSGLKAVYSFCQLNTTPPDTLRLLLRALAVMCNANKGSQQVLSLGGLDLITHILCTSPVPCGVEAAGVLTQLTNPNRGIVKLTPSITSIAARLLDVIDVCTSGEALLLCVAATANISVQSNAVVNVLYQHNAVKRLIAALNRPKCSTVFVQEQVATVFYRMAVRDYEEALIAQGAIPVLFSMLSICDSVFTEYSRRIQYKAAVCLGTMSSKGVGLKAIYKNNGYAVILKVLQSGSVSNTPVERICLAIKDKLETKYEIESAV</sequence>
<dbReference type="OrthoDB" id="5796379at2759"/>
<dbReference type="GO" id="GO:0000132">
    <property type="term" value="P:establishment of mitotic spindle orientation"/>
    <property type="evidence" value="ECO:0007669"/>
    <property type="project" value="TreeGrafter"/>
</dbReference>
<dbReference type="GO" id="GO:0008356">
    <property type="term" value="P:asymmetric cell division"/>
    <property type="evidence" value="ECO:0007669"/>
    <property type="project" value="InterPro"/>
</dbReference>
<feature type="region of interest" description="Disordered" evidence="1">
    <location>
        <begin position="233"/>
        <end position="255"/>
    </location>
</feature>
<dbReference type="GO" id="GO:0009786">
    <property type="term" value="P:regulation of asymmetric cell division"/>
    <property type="evidence" value="ECO:0007669"/>
    <property type="project" value="TreeGrafter"/>
</dbReference>
<evidence type="ECO:0000313" key="3">
    <source>
        <dbReference type="EMBL" id="VDD91029.1"/>
    </source>
</evidence>
<reference evidence="5" key="1">
    <citation type="submission" date="2017-02" db="UniProtKB">
        <authorList>
            <consortium name="WormBaseParasite"/>
        </authorList>
    </citation>
    <scope>IDENTIFICATION</scope>
</reference>
<dbReference type="EMBL" id="UXUI01008267">
    <property type="protein sequence ID" value="VDD91029.1"/>
    <property type="molecule type" value="Genomic_DNA"/>
</dbReference>
<proteinExistence type="predicted"/>
<dbReference type="GO" id="GO:0045176">
    <property type="term" value="P:apical protein localization"/>
    <property type="evidence" value="ECO:0007669"/>
    <property type="project" value="TreeGrafter"/>
</dbReference>
<feature type="domain" description="Protein inscuteable homologue C-terminal" evidence="2">
    <location>
        <begin position="542"/>
        <end position="750"/>
    </location>
</feature>
<dbReference type="InterPro" id="IPR039921">
    <property type="entry name" value="Inscuteable"/>
</dbReference>
<name>A0A0N4V7A6_ENTVE</name>
<feature type="compositionally biased region" description="Low complexity" evidence="1">
    <location>
        <begin position="351"/>
        <end position="376"/>
    </location>
</feature>
<evidence type="ECO:0000256" key="1">
    <source>
        <dbReference type="SAM" id="MobiDB-lite"/>
    </source>
</evidence>
<evidence type="ECO:0000259" key="2">
    <source>
        <dbReference type="Pfam" id="PF19427"/>
    </source>
</evidence>